<reference evidence="1 2" key="1">
    <citation type="submission" date="2023-01" db="EMBL/GenBank/DDBJ databases">
        <title>Analysis of 21 Apiospora genomes using comparative genomics revels a genus with tremendous synthesis potential of carbohydrate active enzymes and secondary metabolites.</title>
        <authorList>
            <person name="Sorensen T."/>
        </authorList>
    </citation>
    <scope>NUCLEOTIDE SEQUENCE [LARGE SCALE GENOMIC DNA]</scope>
    <source>
        <strain evidence="1 2">CBS 20057</strain>
    </source>
</reference>
<protein>
    <submittedName>
        <fullName evidence="1">Uncharacterized protein</fullName>
    </submittedName>
</protein>
<organism evidence="1 2">
    <name type="scientific">Apiospora marii</name>
    <dbReference type="NCBI Taxonomy" id="335849"/>
    <lineage>
        <taxon>Eukaryota</taxon>
        <taxon>Fungi</taxon>
        <taxon>Dikarya</taxon>
        <taxon>Ascomycota</taxon>
        <taxon>Pezizomycotina</taxon>
        <taxon>Sordariomycetes</taxon>
        <taxon>Xylariomycetidae</taxon>
        <taxon>Amphisphaeriales</taxon>
        <taxon>Apiosporaceae</taxon>
        <taxon>Apiospora</taxon>
    </lineage>
</organism>
<name>A0ABR1R7A8_9PEZI</name>
<accession>A0ABR1R7A8</accession>
<dbReference type="EMBL" id="JAQQWI010000018">
    <property type="protein sequence ID" value="KAK8001690.1"/>
    <property type="molecule type" value="Genomic_DNA"/>
</dbReference>
<sequence length="223" mass="25967">MAQKHLSKWSVTPVIARWVVEHLDLPEESFTLIFDGDPIPQLAAQIFHEAVSRDLQWARARSEAIRRGMVPDDKYKDNDYYNSWHREYRRYPQAMTDIMAGRTSLVRFNFPHGYLGDPEEIIEKMRGLLPTDPFVPADDPDDEWQSIWFSAWRLDTGDTDLSPAEAQHMDHFEVRYETATPLPSWSDLAMENGTNLDSEVLRADYTSEGWDSQDWTLPFTNAR</sequence>
<dbReference type="Proteomes" id="UP001396898">
    <property type="component" value="Unassembled WGS sequence"/>
</dbReference>
<evidence type="ECO:0000313" key="1">
    <source>
        <dbReference type="EMBL" id="KAK8001690.1"/>
    </source>
</evidence>
<keyword evidence="2" id="KW-1185">Reference proteome</keyword>
<gene>
    <name evidence="1" type="ORF">PG991_013912</name>
</gene>
<evidence type="ECO:0000313" key="2">
    <source>
        <dbReference type="Proteomes" id="UP001396898"/>
    </source>
</evidence>
<comment type="caution">
    <text evidence="1">The sequence shown here is derived from an EMBL/GenBank/DDBJ whole genome shotgun (WGS) entry which is preliminary data.</text>
</comment>
<proteinExistence type="predicted"/>